<dbReference type="NCBIfam" id="TIGR01205">
    <property type="entry name" value="D_ala_D_alaTIGR"/>
    <property type="match status" value="1"/>
</dbReference>
<keyword evidence="3 12" id="KW-0436">Ligase</keyword>
<dbReference type="NCBIfam" id="NF000091">
    <property type="entry name" value="D_ala_D_ser_VanG"/>
    <property type="match status" value="1"/>
</dbReference>
<dbReference type="GO" id="GO:0071555">
    <property type="term" value="P:cell wall organization"/>
    <property type="evidence" value="ECO:0007669"/>
    <property type="project" value="UniProtKB-KW"/>
</dbReference>
<keyword evidence="6 16" id="KW-0067">ATP-binding</keyword>
<dbReference type="SUPFAM" id="SSF56059">
    <property type="entry name" value="Glutathione synthetase ATP-binding domain-like"/>
    <property type="match status" value="1"/>
</dbReference>
<feature type="binding site" evidence="15">
    <location>
        <position position="312"/>
    </location>
    <ligand>
        <name>Mg(2+)</name>
        <dbReference type="ChEBI" id="CHEBI:18420"/>
        <label>1</label>
    </ligand>
</feature>
<dbReference type="NCBIfam" id="NF002528">
    <property type="entry name" value="PRK01966.1-4"/>
    <property type="match status" value="1"/>
</dbReference>
<evidence type="ECO:0000256" key="3">
    <source>
        <dbReference type="ARBA" id="ARBA00022598"/>
    </source>
</evidence>
<dbReference type="AlphaFoldDB" id="A0A9D1UBS8"/>
<dbReference type="NCBIfam" id="NF002378">
    <property type="entry name" value="PRK01372.1"/>
    <property type="match status" value="1"/>
</dbReference>
<reference evidence="18" key="1">
    <citation type="journal article" date="2021" name="PeerJ">
        <title>Extensive microbial diversity within the chicken gut microbiome revealed by metagenomics and culture.</title>
        <authorList>
            <person name="Gilroy R."/>
            <person name="Ravi A."/>
            <person name="Getino M."/>
            <person name="Pursley I."/>
            <person name="Horton D.L."/>
            <person name="Alikhan N.F."/>
            <person name="Baker D."/>
            <person name="Gharbi K."/>
            <person name="Hall N."/>
            <person name="Watson M."/>
            <person name="Adriaenssens E.M."/>
            <person name="Foster-Nyarko E."/>
            <person name="Jarju S."/>
            <person name="Secka A."/>
            <person name="Antonio M."/>
            <person name="Oren A."/>
            <person name="Chaudhuri R.R."/>
            <person name="La Ragione R."/>
            <person name="Hildebrand F."/>
            <person name="Pallen M.J."/>
        </authorList>
    </citation>
    <scope>NUCLEOTIDE SEQUENCE</scope>
    <source>
        <strain evidence="18">CHK195-6426</strain>
    </source>
</reference>
<dbReference type="PROSITE" id="PS00844">
    <property type="entry name" value="DALA_DALA_LIGASE_2"/>
    <property type="match status" value="1"/>
</dbReference>
<keyword evidence="7 15" id="KW-0460">Magnesium</keyword>
<evidence type="ECO:0000256" key="2">
    <source>
        <dbReference type="ARBA" id="ARBA00010871"/>
    </source>
</evidence>
<dbReference type="Pfam" id="PF07478">
    <property type="entry name" value="Dala_Dala_lig_C"/>
    <property type="match status" value="1"/>
</dbReference>
<name>A0A9D1UBS8_9FIRM</name>
<comment type="catalytic activity">
    <reaction evidence="12">
        <text>2 D-alanine + ATP = D-alanyl-D-alanine + ADP + phosphate + H(+)</text>
        <dbReference type="Rhea" id="RHEA:11224"/>
        <dbReference type="ChEBI" id="CHEBI:15378"/>
        <dbReference type="ChEBI" id="CHEBI:30616"/>
        <dbReference type="ChEBI" id="CHEBI:43474"/>
        <dbReference type="ChEBI" id="CHEBI:57416"/>
        <dbReference type="ChEBI" id="CHEBI:57822"/>
        <dbReference type="ChEBI" id="CHEBI:456216"/>
        <dbReference type="EC" id="6.3.2.4"/>
    </reaction>
</comment>
<comment type="subcellular location">
    <subcellularLocation>
        <location evidence="12">Cytoplasm</location>
    </subcellularLocation>
</comment>
<evidence type="ECO:0000256" key="12">
    <source>
        <dbReference type="HAMAP-Rule" id="MF_00047"/>
    </source>
</evidence>
<reference evidence="18" key="2">
    <citation type="submission" date="2021-04" db="EMBL/GenBank/DDBJ databases">
        <authorList>
            <person name="Gilroy R."/>
        </authorList>
    </citation>
    <scope>NUCLEOTIDE SEQUENCE</scope>
    <source>
        <strain evidence="18">CHK195-6426</strain>
    </source>
</reference>
<dbReference type="GO" id="GO:0005829">
    <property type="term" value="C:cytosol"/>
    <property type="evidence" value="ECO:0007669"/>
    <property type="project" value="TreeGrafter"/>
</dbReference>
<dbReference type="EC" id="6.3.2.4" evidence="12"/>
<dbReference type="Gene3D" id="3.30.470.20">
    <property type="entry name" value="ATP-grasp fold, B domain"/>
    <property type="match status" value="1"/>
</dbReference>
<keyword evidence="8 12" id="KW-0133">Cell shape</keyword>
<keyword evidence="10 15" id="KW-0464">Manganese</keyword>
<dbReference type="PIRSF" id="PIRSF039102">
    <property type="entry name" value="Ddl/VanB"/>
    <property type="match status" value="1"/>
</dbReference>
<dbReference type="HAMAP" id="MF_00047">
    <property type="entry name" value="Dala_Dala_lig"/>
    <property type="match status" value="1"/>
</dbReference>
<feature type="active site" evidence="13">
    <location>
        <position position="189"/>
    </location>
</feature>
<evidence type="ECO:0000259" key="17">
    <source>
        <dbReference type="PROSITE" id="PS50975"/>
    </source>
</evidence>
<dbReference type="GO" id="GO:0009252">
    <property type="term" value="P:peptidoglycan biosynthetic process"/>
    <property type="evidence" value="ECO:0007669"/>
    <property type="project" value="UniProtKB-UniRule"/>
</dbReference>
<feature type="active site" evidence="13">
    <location>
        <position position="323"/>
    </location>
</feature>
<comment type="function">
    <text evidence="12">Cell wall formation.</text>
</comment>
<evidence type="ECO:0000256" key="6">
    <source>
        <dbReference type="ARBA" id="ARBA00022840"/>
    </source>
</evidence>
<dbReference type="Gene3D" id="3.30.1490.20">
    <property type="entry name" value="ATP-grasp fold, A domain"/>
    <property type="match status" value="1"/>
</dbReference>
<evidence type="ECO:0000256" key="10">
    <source>
        <dbReference type="ARBA" id="ARBA00023211"/>
    </source>
</evidence>
<dbReference type="EMBL" id="DXGH01000020">
    <property type="protein sequence ID" value="HIW80640.1"/>
    <property type="molecule type" value="Genomic_DNA"/>
</dbReference>
<feature type="binding site" evidence="15">
    <location>
        <position position="314"/>
    </location>
    <ligand>
        <name>Mg(2+)</name>
        <dbReference type="ChEBI" id="CHEBI:18420"/>
        <label>2</label>
    </ligand>
</feature>
<dbReference type="PANTHER" id="PTHR23132:SF25">
    <property type="entry name" value="D-ALANINE--D-ALANINE LIGASE A"/>
    <property type="match status" value="1"/>
</dbReference>
<dbReference type="GO" id="GO:0005524">
    <property type="term" value="F:ATP binding"/>
    <property type="evidence" value="ECO:0007669"/>
    <property type="project" value="UniProtKB-UniRule"/>
</dbReference>
<dbReference type="InterPro" id="IPR005905">
    <property type="entry name" value="D_ala_D_ala"/>
</dbReference>
<keyword evidence="11 12" id="KW-0961">Cell wall biogenesis/degradation</keyword>
<dbReference type="InterPro" id="IPR000291">
    <property type="entry name" value="D-Ala_lig_Van_CS"/>
</dbReference>
<dbReference type="InterPro" id="IPR011127">
    <property type="entry name" value="Dala_Dala_lig_N"/>
</dbReference>
<dbReference type="PROSITE" id="PS00843">
    <property type="entry name" value="DALA_DALA_LIGASE_1"/>
    <property type="match status" value="1"/>
</dbReference>
<protein>
    <recommendedName>
        <fullName evidence="12">D-alanine--D-alanine ligase</fullName>
        <ecNumber evidence="12">6.3.2.4</ecNumber>
    </recommendedName>
    <alternativeName>
        <fullName evidence="12">D-Ala-D-Ala ligase</fullName>
    </alternativeName>
    <alternativeName>
        <fullName evidence="12">D-alanylalanine synthetase</fullName>
    </alternativeName>
</protein>
<comment type="pathway">
    <text evidence="12">Cell wall biogenesis; peptidoglycan biosynthesis.</text>
</comment>
<dbReference type="InterPro" id="IPR011761">
    <property type="entry name" value="ATP-grasp"/>
</dbReference>
<dbReference type="FunFam" id="3.30.470.20:FF:000008">
    <property type="entry name" value="D-alanine--D-alanine ligase"/>
    <property type="match status" value="1"/>
</dbReference>
<evidence type="ECO:0000256" key="16">
    <source>
        <dbReference type="PROSITE-ProRule" id="PRU00409"/>
    </source>
</evidence>
<gene>
    <name evidence="18" type="primary">vanG</name>
    <name evidence="12" type="synonym">ddl</name>
    <name evidence="18" type="ORF">H9742_03785</name>
</gene>
<keyword evidence="9 12" id="KW-0573">Peptidoglycan synthesis</keyword>
<evidence type="ECO:0000256" key="8">
    <source>
        <dbReference type="ARBA" id="ARBA00022960"/>
    </source>
</evidence>
<dbReference type="PROSITE" id="PS50975">
    <property type="entry name" value="ATP_GRASP"/>
    <property type="match status" value="1"/>
</dbReference>
<accession>A0A9D1UBS8</accession>
<feature type="binding site" evidence="14">
    <location>
        <begin position="311"/>
        <end position="312"/>
    </location>
    <ligand>
        <name>ATP</name>
        <dbReference type="ChEBI" id="CHEBI:30616"/>
    </ligand>
</feature>
<comment type="cofactor">
    <cofactor evidence="15">
        <name>Mg(2+)</name>
        <dbReference type="ChEBI" id="CHEBI:18420"/>
    </cofactor>
    <cofactor evidence="15">
        <name>Mn(2+)</name>
        <dbReference type="ChEBI" id="CHEBI:29035"/>
    </cofactor>
    <text evidence="15">Binds 2 magnesium or manganese ions per subunit.</text>
</comment>
<feature type="binding site" evidence="14">
    <location>
        <begin position="219"/>
        <end position="226"/>
    </location>
    <ligand>
        <name>ATP</name>
        <dbReference type="ChEBI" id="CHEBI:30616"/>
    </ligand>
</feature>
<dbReference type="Gene3D" id="3.40.50.20">
    <property type="match status" value="1"/>
</dbReference>
<feature type="binding site" evidence="14">
    <location>
        <begin position="189"/>
        <end position="190"/>
    </location>
    <ligand>
        <name>ATP</name>
        <dbReference type="ChEBI" id="CHEBI:30616"/>
    </ligand>
</feature>
<evidence type="ECO:0000256" key="4">
    <source>
        <dbReference type="ARBA" id="ARBA00022723"/>
    </source>
</evidence>
<evidence type="ECO:0000313" key="19">
    <source>
        <dbReference type="Proteomes" id="UP000824265"/>
    </source>
</evidence>
<evidence type="ECO:0000256" key="14">
    <source>
        <dbReference type="PIRSR" id="PIRSR039102-2"/>
    </source>
</evidence>
<feature type="binding site" evidence="14">
    <location>
        <position position="140"/>
    </location>
    <ligand>
        <name>ATP</name>
        <dbReference type="ChEBI" id="CHEBI:30616"/>
    </ligand>
</feature>
<feature type="binding site" evidence="15">
    <location>
        <position position="312"/>
    </location>
    <ligand>
        <name>Mg(2+)</name>
        <dbReference type="ChEBI" id="CHEBI:18420"/>
        <label>2</label>
    </ligand>
</feature>
<feature type="active site" evidence="13">
    <location>
        <position position="17"/>
    </location>
</feature>
<comment type="cofactor">
    <cofactor evidence="1">
        <name>Mn(2+)</name>
        <dbReference type="ChEBI" id="CHEBI:29035"/>
    </cofactor>
</comment>
<evidence type="ECO:0000256" key="1">
    <source>
        <dbReference type="ARBA" id="ARBA00001936"/>
    </source>
</evidence>
<feature type="binding site" evidence="14">
    <location>
        <begin position="181"/>
        <end position="183"/>
    </location>
    <ligand>
        <name>ATP</name>
        <dbReference type="ChEBI" id="CHEBI:30616"/>
    </ligand>
</feature>
<dbReference type="SUPFAM" id="SSF52440">
    <property type="entry name" value="PreATP-grasp domain"/>
    <property type="match status" value="1"/>
</dbReference>
<keyword evidence="4 15" id="KW-0479">Metal-binding</keyword>
<dbReference type="GO" id="GO:0046872">
    <property type="term" value="F:metal ion binding"/>
    <property type="evidence" value="ECO:0007669"/>
    <property type="project" value="UniProtKB-KW"/>
</dbReference>
<evidence type="ECO:0000256" key="11">
    <source>
        <dbReference type="ARBA" id="ARBA00023316"/>
    </source>
</evidence>
<dbReference type="Proteomes" id="UP000824265">
    <property type="component" value="Unassembled WGS sequence"/>
</dbReference>
<evidence type="ECO:0000256" key="9">
    <source>
        <dbReference type="ARBA" id="ARBA00022984"/>
    </source>
</evidence>
<comment type="caution">
    <text evidence="18">The sequence shown here is derived from an EMBL/GenBank/DDBJ whole genome shotgun (WGS) entry which is preliminary data.</text>
</comment>
<keyword evidence="12" id="KW-0963">Cytoplasm</keyword>
<sequence length="350" mass="38452">MKRLKNVAVIFGGCSPEYEVSLESAFAVLENMDREKYNPVCIGISRQGDWFYFTGDIMKIKEDRWQEAGECLPACLSQSRCDRCLYVFEESNIVKLPLDGAFPVLHGKNGEDGTVQGLIELAGIPLVGCGVLASALCMDKDRAHRLAAAAGVAVPRSFAVEKSTPKQAVVTFGEGTGYPLFVKPVRAGSSFGVSKVSDREALLKAVEQAFSYDDRVLVEEAVEGFEVGCAVMGRDRLKTGEVDEIELSGGFFDYTEKYTLKTSAIYVPARISPGKSHEIKETAKRIYKSLDCKGFARVDMFLTPQGRIVFNEVNTIPGFTQHSRFPGMMKAAGLSFKEMLDQILEEAVET</sequence>
<evidence type="ECO:0000256" key="5">
    <source>
        <dbReference type="ARBA" id="ARBA00022741"/>
    </source>
</evidence>
<dbReference type="Pfam" id="PF01820">
    <property type="entry name" value="Dala_Dala_lig_N"/>
    <property type="match status" value="1"/>
</dbReference>
<organism evidence="18 19">
    <name type="scientific">Candidatus Acetatifactor stercoripullorum</name>
    <dbReference type="NCBI Taxonomy" id="2838414"/>
    <lineage>
        <taxon>Bacteria</taxon>
        <taxon>Bacillati</taxon>
        <taxon>Bacillota</taxon>
        <taxon>Clostridia</taxon>
        <taxon>Lachnospirales</taxon>
        <taxon>Lachnospiraceae</taxon>
        <taxon>Acetatifactor</taxon>
    </lineage>
</organism>
<dbReference type="InterPro" id="IPR013815">
    <property type="entry name" value="ATP_grasp_subdomain_1"/>
</dbReference>
<evidence type="ECO:0000256" key="13">
    <source>
        <dbReference type="PIRSR" id="PIRSR039102-1"/>
    </source>
</evidence>
<dbReference type="PANTHER" id="PTHR23132">
    <property type="entry name" value="D-ALANINE--D-ALANINE LIGASE"/>
    <property type="match status" value="1"/>
</dbReference>
<proteinExistence type="inferred from homology"/>
<evidence type="ECO:0000256" key="15">
    <source>
        <dbReference type="PIRSR" id="PIRSR039102-3"/>
    </source>
</evidence>
<dbReference type="InterPro" id="IPR011095">
    <property type="entry name" value="Dala_Dala_lig_C"/>
</dbReference>
<evidence type="ECO:0000256" key="7">
    <source>
        <dbReference type="ARBA" id="ARBA00022842"/>
    </source>
</evidence>
<feature type="domain" description="ATP-grasp" evidence="17">
    <location>
        <begin position="144"/>
        <end position="345"/>
    </location>
</feature>
<feature type="binding site" evidence="15">
    <location>
        <position position="299"/>
    </location>
    <ligand>
        <name>Mg(2+)</name>
        <dbReference type="ChEBI" id="CHEBI:18420"/>
        <label>1</label>
    </ligand>
</feature>
<dbReference type="GO" id="GO:0008360">
    <property type="term" value="P:regulation of cell shape"/>
    <property type="evidence" value="ECO:0007669"/>
    <property type="project" value="UniProtKB-KW"/>
</dbReference>
<keyword evidence="5 14" id="KW-0547">Nucleotide-binding</keyword>
<evidence type="ECO:0000313" key="18">
    <source>
        <dbReference type="EMBL" id="HIW80640.1"/>
    </source>
</evidence>
<dbReference type="GO" id="GO:0008716">
    <property type="term" value="F:D-alanine-D-alanine ligase activity"/>
    <property type="evidence" value="ECO:0007669"/>
    <property type="project" value="UniProtKB-UniRule"/>
</dbReference>
<comment type="similarity">
    <text evidence="2 12">Belongs to the D-alanine--D-alanine ligase family.</text>
</comment>
<dbReference type="InterPro" id="IPR016185">
    <property type="entry name" value="PreATP-grasp_dom_sf"/>
</dbReference>